<sequence length="164" mass="18781">MAHELHGFTNRKIFYEARAPLHEYAANVVRWHTEGNIRGGEVDPRFKEIVDGLSNPDANRVLQHAALMALLNKPDEPECCISHFHHSPRFNQGLNSQQRQNSSLEQPPASLGRSQFRAIQLNLASKVLQETCNYIRNLNKEVDDLSDRLTQLLESIDPNSPRRY</sequence>
<evidence type="ECO:0000313" key="3">
    <source>
        <dbReference type="EMBL" id="CCD74522.1"/>
    </source>
</evidence>
<dbReference type="GO" id="GO:0046983">
    <property type="term" value="F:protein dimerization activity"/>
    <property type="evidence" value="ECO:0007669"/>
    <property type="project" value="InterPro"/>
</dbReference>
<keyword evidence="1" id="KW-0175">Coiled coil</keyword>
<dbReference type="AlphaFoldDB" id="I0J3G2"/>
<feature type="coiled-coil region" evidence="1">
    <location>
        <begin position="128"/>
        <end position="155"/>
    </location>
</feature>
<dbReference type="PANTHER" id="PTHR46446">
    <property type="entry name" value="TRANSCRIPTION FACTOR PRE"/>
    <property type="match status" value="1"/>
</dbReference>
<protein>
    <recommendedName>
        <fullName evidence="4">BHLH domain-containing protein</fullName>
    </recommendedName>
</protein>
<dbReference type="GO" id="GO:0040008">
    <property type="term" value="P:regulation of growth"/>
    <property type="evidence" value="ECO:0007669"/>
    <property type="project" value="InterPro"/>
</dbReference>
<reference evidence="3" key="1">
    <citation type="journal article" date="2013" name="New Phytol.">
        <title>Plant Defensin type 1 (PDF1): protein promiscuity and expression variation within the Arabidopsis genus shed light on zinc tolerance acquisition in Arabidopsis halleri.</title>
        <authorList>
            <person name="Shahzad Z."/>
            <person name="Ranwez V."/>
            <person name="Fizames C."/>
            <person name="Marques L."/>
            <person name="Le Martret B."/>
            <person name="Alassimone J."/>
            <person name="Gode C."/>
            <person name="Lacombe E."/>
            <person name="Castillo T."/>
            <person name="Saumitou-Laprade P."/>
            <person name="Berthomieu P."/>
            <person name="Gosti F."/>
        </authorList>
    </citation>
    <scope>NUCLEOTIDE SEQUENCE</scope>
    <source>
        <tissue evidence="3">Leaves</tissue>
    </source>
</reference>
<dbReference type="InterPro" id="IPR044293">
    <property type="entry name" value="PRE"/>
</dbReference>
<evidence type="ECO:0000256" key="1">
    <source>
        <dbReference type="SAM" id="Coils"/>
    </source>
</evidence>
<name>I0J3G2_ARAHH</name>
<feature type="compositionally biased region" description="Polar residues" evidence="2">
    <location>
        <begin position="91"/>
        <end position="105"/>
    </location>
</feature>
<organism evidence="3">
    <name type="scientific">Arabidopsis halleri subsp. halleri</name>
    <name type="common">Arabis halleri</name>
    <dbReference type="NCBI Taxonomy" id="81971"/>
    <lineage>
        <taxon>Eukaryota</taxon>
        <taxon>Viridiplantae</taxon>
        <taxon>Streptophyta</taxon>
        <taxon>Embryophyta</taxon>
        <taxon>Tracheophyta</taxon>
        <taxon>Spermatophyta</taxon>
        <taxon>Magnoliopsida</taxon>
        <taxon>eudicotyledons</taxon>
        <taxon>Gunneridae</taxon>
        <taxon>Pentapetalae</taxon>
        <taxon>rosids</taxon>
        <taxon>malvids</taxon>
        <taxon>Brassicales</taxon>
        <taxon>Brassicaceae</taxon>
        <taxon>Camelineae</taxon>
        <taxon>Arabidopsis</taxon>
    </lineage>
</organism>
<dbReference type="Pfam" id="PF23174">
    <property type="entry name" value="bHLH_ILI"/>
    <property type="match status" value="1"/>
</dbReference>
<proteinExistence type="predicted"/>
<dbReference type="EMBL" id="HE601751">
    <property type="protein sequence ID" value="CCD74522.1"/>
    <property type="molecule type" value="Genomic_DNA"/>
</dbReference>
<dbReference type="GO" id="GO:0006355">
    <property type="term" value="P:regulation of DNA-templated transcription"/>
    <property type="evidence" value="ECO:0007669"/>
    <property type="project" value="InterPro"/>
</dbReference>
<accession>I0J3G2</accession>
<feature type="region of interest" description="Disordered" evidence="2">
    <location>
        <begin position="91"/>
        <end position="111"/>
    </location>
</feature>
<evidence type="ECO:0008006" key="4">
    <source>
        <dbReference type="Google" id="ProtNLM"/>
    </source>
</evidence>
<dbReference type="PANTHER" id="PTHR46446:SF35">
    <property type="entry name" value="TRANSCRIPTION FACTOR PRE2"/>
    <property type="match status" value="1"/>
</dbReference>
<evidence type="ECO:0000256" key="2">
    <source>
        <dbReference type="SAM" id="MobiDB-lite"/>
    </source>
</evidence>